<accession>A0A937FXN2</accession>
<dbReference type="Gene3D" id="3.90.79.10">
    <property type="entry name" value="Nucleoside Triphosphate Pyrophosphohydrolase"/>
    <property type="match status" value="1"/>
</dbReference>
<dbReference type="GO" id="GO:0016787">
    <property type="term" value="F:hydrolase activity"/>
    <property type="evidence" value="ECO:0007669"/>
    <property type="project" value="UniProtKB-KW"/>
</dbReference>
<evidence type="ECO:0000259" key="1">
    <source>
        <dbReference type="Pfam" id="PF21906"/>
    </source>
</evidence>
<keyword evidence="2" id="KW-0378">Hydrolase</keyword>
<keyword evidence="3" id="KW-1185">Reference proteome</keyword>
<proteinExistence type="predicted"/>
<dbReference type="PANTHER" id="PTHR43736:SF4">
    <property type="entry name" value="SLR1690 PROTEIN"/>
    <property type="match status" value="1"/>
</dbReference>
<dbReference type="InterPro" id="IPR015797">
    <property type="entry name" value="NUDIX_hydrolase-like_dom_sf"/>
</dbReference>
<name>A0A937FXN2_9BACT</name>
<dbReference type="SUPFAM" id="SSF55811">
    <property type="entry name" value="Nudix"/>
    <property type="match status" value="1"/>
</dbReference>
<dbReference type="Gene3D" id="1.10.10.10">
    <property type="entry name" value="Winged helix-like DNA-binding domain superfamily/Winged helix DNA-binding domain"/>
    <property type="match status" value="1"/>
</dbReference>
<dbReference type="InterPro" id="IPR036388">
    <property type="entry name" value="WH-like_DNA-bd_sf"/>
</dbReference>
<dbReference type="Proteomes" id="UP000614216">
    <property type="component" value="Unassembled WGS sequence"/>
</dbReference>
<dbReference type="InterPro" id="IPR054105">
    <property type="entry name" value="WHD_NrtR"/>
</dbReference>
<dbReference type="AlphaFoldDB" id="A0A937FXN2"/>
<gene>
    <name evidence="2" type="ORF">JMN32_00770</name>
</gene>
<feature type="domain" description="NrtR DNA-binding winged helix" evidence="1">
    <location>
        <begin position="167"/>
        <end position="227"/>
    </location>
</feature>
<reference evidence="2" key="1">
    <citation type="submission" date="2021-01" db="EMBL/GenBank/DDBJ databases">
        <title>Fulvivirga kasyanovii gen. nov., sp nov., a novel member of the phylum Bacteroidetes isolated from seawater in a mussel farm.</title>
        <authorList>
            <person name="Zhao L.-H."/>
            <person name="Wang Z.-J."/>
        </authorList>
    </citation>
    <scope>NUCLEOTIDE SEQUENCE</scope>
    <source>
        <strain evidence="2">29W222</strain>
    </source>
</reference>
<comment type="caution">
    <text evidence="2">The sequence shown here is derived from an EMBL/GenBank/DDBJ whole genome shotgun (WGS) entry which is preliminary data.</text>
</comment>
<dbReference type="SUPFAM" id="SSF46785">
    <property type="entry name" value="Winged helix' DNA-binding domain"/>
    <property type="match status" value="1"/>
</dbReference>
<evidence type="ECO:0000313" key="2">
    <source>
        <dbReference type="EMBL" id="MBL6444821.1"/>
    </source>
</evidence>
<dbReference type="InterPro" id="IPR036390">
    <property type="entry name" value="WH_DNA-bd_sf"/>
</dbReference>
<sequence>MTRKIANNFNPHVSVDCVIFGFDGVRLNVLIIEREQGGGVSALPGDLIRDDETLDDSANRVLYELTGLSDIYLKQLQAFGDPDRIKGLQDVQWLRNVREEPSARVITIAYYSLVNLQNFSPKAASFARDVRWEPVYDFAKLAFDHNKIVDKALEQLRLSLKYDPLIGFELLPKKFTLRQLQKLYEAVLNHSIDKRNFRKKFLSAKLLKPLNEKEQGVPHKPAQYYEFDRKRYMRIKDKFWF</sequence>
<dbReference type="CDD" id="cd18873">
    <property type="entry name" value="NUDIX_NadM_like"/>
    <property type="match status" value="1"/>
</dbReference>
<dbReference type="PANTHER" id="PTHR43736">
    <property type="entry name" value="ADP-RIBOSE PYROPHOSPHATASE"/>
    <property type="match status" value="1"/>
</dbReference>
<evidence type="ECO:0000313" key="3">
    <source>
        <dbReference type="Proteomes" id="UP000614216"/>
    </source>
</evidence>
<dbReference type="EMBL" id="JAEUGD010000001">
    <property type="protein sequence ID" value="MBL6444821.1"/>
    <property type="molecule type" value="Genomic_DNA"/>
</dbReference>
<protein>
    <submittedName>
        <fullName evidence="2">NUDIX hydrolase</fullName>
    </submittedName>
</protein>
<dbReference type="Pfam" id="PF21906">
    <property type="entry name" value="WHD_NrtR"/>
    <property type="match status" value="1"/>
</dbReference>
<organism evidence="2 3">
    <name type="scientific">Fulvivirga marina</name>
    <dbReference type="NCBI Taxonomy" id="2494733"/>
    <lineage>
        <taxon>Bacteria</taxon>
        <taxon>Pseudomonadati</taxon>
        <taxon>Bacteroidota</taxon>
        <taxon>Cytophagia</taxon>
        <taxon>Cytophagales</taxon>
        <taxon>Fulvivirgaceae</taxon>
        <taxon>Fulvivirga</taxon>
    </lineage>
</organism>